<protein>
    <submittedName>
        <fullName evidence="7">TM2 domain-containing protein</fullName>
    </submittedName>
</protein>
<evidence type="ECO:0000313" key="7">
    <source>
        <dbReference type="EMBL" id="QPG59482.1"/>
    </source>
</evidence>
<gene>
    <name evidence="7" type="ORF">FM038_020420</name>
</gene>
<keyword evidence="3 5" id="KW-1133">Transmembrane helix</keyword>
<feature type="transmembrane region" description="Helical" evidence="5">
    <location>
        <begin position="80"/>
        <end position="98"/>
    </location>
</feature>
<keyword evidence="2 5" id="KW-0812">Transmembrane</keyword>
<dbReference type="Proteomes" id="UP000316416">
    <property type="component" value="Chromosome"/>
</dbReference>
<keyword evidence="8" id="KW-1185">Reference proteome</keyword>
<evidence type="ECO:0000313" key="8">
    <source>
        <dbReference type="Proteomes" id="UP000316416"/>
    </source>
</evidence>
<proteinExistence type="predicted"/>
<evidence type="ECO:0000256" key="5">
    <source>
        <dbReference type="SAM" id="Phobius"/>
    </source>
</evidence>
<dbReference type="RefSeq" id="WP_142871424.1">
    <property type="nucleotide sequence ID" value="NZ_CP045503.2"/>
</dbReference>
<evidence type="ECO:0000256" key="3">
    <source>
        <dbReference type="ARBA" id="ARBA00022989"/>
    </source>
</evidence>
<dbReference type="InterPro" id="IPR007829">
    <property type="entry name" value="TM2"/>
</dbReference>
<organism evidence="7 8">
    <name type="scientific">Shewanella eurypsychrophilus</name>
    <dbReference type="NCBI Taxonomy" id="2593656"/>
    <lineage>
        <taxon>Bacteria</taxon>
        <taxon>Pseudomonadati</taxon>
        <taxon>Pseudomonadota</taxon>
        <taxon>Gammaproteobacteria</taxon>
        <taxon>Alteromonadales</taxon>
        <taxon>Shewanellaceae</taxon>
        <taxon>Shewanella</taxon>
    </lineage>
</organism>
<evidence type="ECO:0000256" key="2">
    <source>
        <dbReference type="ARBA" id="ARBA00022692"/>
    </source>
</evidence>
<evidence type="ECO:0000256" key="4">
    <source>
        <dbReference type="ARBA" id="ARBA00023136"/>
    </source>
</evidence>
<feature type="domain" description="TM2" evidence="6">
    <location>
        <begin position="52"/>
        <end position="101"/>
    </location>
</feature>
<reference evidence="7" key="1">
    <citation type="submission" date="2021-07" db="EMBL/GenBank/DDBJ databases">
        <title>Shewanella sp. YLB-07 whole genome sequence.</title>
        <authorList>
            <person name="Yu L."/>
        </authorList>
    </citation>
    <scope>NUCLEOTIDE SEQUENCE</scope>
    <source>
        <strain evidence="7">YLB-08</strain>
    </source>
</reference>
<comment type="subcellular location">
    <subcellularLocation>
        <location evidence="1">Membrane</location>
        <topology evidence="1">Multi-pass membrane protein</topology>
    </subcellularLocation>
</comment>
<keyword evidence="4 5" id="KW-0472">Membrane</keyword>
<dbReference type="Pfam" id="PF05154">
    <property type="entry name" value="TM2"/>
    <property type="match status" value="1"/>
</dbReference>
<sequence>MKSSDSPLSQYKESQCTQCSQKIALNVLTCPQCHIAQGLEALAGVDPYIHIKNQKLAIWFSFVLGGLGLHKFYLGQYGMGSLYLGFSWTLVPMIIGWVDAVRTMRMSPFNFEQRYCRRVTHCF</sequence>
<evidence type="ECO:0000256" key="1">
    <source>
        <dbReference type="ARBA" id="ARBA00004141"/>
    </source>
</evidence>
<dbReference type="EMBL" id="CP045503">
    <property type="protein sequence ID" value="QPG59482.1"/>
    <property type="molecule type" value="Genomic_DNA"/>
</dbReference>
<accession>A0ABX6VA30</accession>
<evidence type="ECO:0000259" key="6">
    <source>
        <dbReference type="Pfam" id="PF05154"/>
    </source>
</evidence>
<feature type="transmembrane region" description="Helical" evidence="5">
    <location>
        <begin position="56"/>
        <end position="74"/>
    </location>
</feature>
<name>A0ABX6VA30_9GAMM</name>